<feature type="domain" description="Helix-turn-helix" evidence="1">
    <location>
        <begin position="42"/>
        <end position="87"/>
    </location>
</feature>
<dbReference type="Pfam" id="PF12728">
    <property type="entry name" value="HTH_17"/>
    <property type="match status" value="1"/>
</dbReference>
<reference evidence="2 3" key="1">
    <citation type="submission" date="2023-05" db="EMBL/GenBank/DDBJ databases">
        <title>Flavobacterium sedimenti sp. nov., isolated from the sediment.</title>
        <authorList>
            <person name="Wu N."/>
        </authorList>
    </citation>
    <scope>NUCLEOTIDE SEQUENCE [LARGE SCALE GENOMIC DNA]</scope>
    <source>
        <strain evidence="2 3">YZ-48</strain>
    </source>
</reference>
<dbReference type="Proteomes" id="UP001230035">
    <property type="component" value="Unassembled WGS sequence"/>
</dbReference>
<evidence type="ECO:0000313" key="2">
    <source>
        <dbReference type="EMBL" id="MDI9256525.1"/>
    </source>
</evidence>
<evidence type="ECO:0000259" key="1">
    <source>
        <dbReference type="Pfam" id="PF12728"/>
    </source>
</evidence>
<dbReference type="InterPro" id="IPR041657">
    <property type="entry name" value="HTH_17"/>
</dbReference>
<gene>
    <name evidence="2" type="ORF">QHT84_03765</name>
</gene>
<dbReference type="RefSeq" id="WP_283238198.1">
    <property type="nucleotide sequence ID" value="NZ_JASGBP010000001.1"/>
</dbReference>
<dbReference type="EMBL" id="JASGBP010000001">
    <property type="protein sequence ID" value="MDI9256525.1"/>
    <property type="molecule type" value="Genomic_DNA"/>
</dbReference>
<dbReference type="PANTHER" id="PTHR34585:SF22">
    <property type="entry name" value="HELIX-TURN-HELIX DOMAIN-CONTAINING PROTEIN"/>
    <property type="match status" value="1"/>
</dbReference>
<dbReference type="SUPFAM" id="SSF46955">
    <property type="entry name" value="Putative DNA-binding domain"/>
    <property type="match status" value="1"/>
</dbReference>
<comment type="caution">
    <text evidence="2">The sequence shown here is derived from an EMBL/GenBank/DDBJ whole genome shotgun (WGS) entry which is preliminary data.</text>
</comment>
<evidence type="ECO:0000313" key="3">
    <source>
        <dbReference type="Proteomes" id="UP001230035"/>
    </source>
</evidence>
<keyword evidence="3" id="KW-1185">Reference proteome</keyword>
<proteinExistence type="predicted"/>
<protein>
    <submittedName>
        <fullName evidence="2">Helix-turn-helix domain-containing protein</fullName>
    </submittedName>
</protein>
<accession>A0ABT6XN60</accession>
<sequence length="91" mass="10726">MNNFYDDAEKVLKRLDESVALIVAQMKIGGKLDPEDVFFDNGEFMKLMNISKRTAQEWRNKKIIEFSQVGNKIYYRLSDIQKLLNDNYNSK</sequence>
<dbReference type="PANTHER" id="PTHR34585">
    <property type="match status" value="1"/>
</dbReference>
<organism evidence="2 3">
    <name type="scientific">Flavobacterium sedimenticola</name>
    <dbReference type="NCBI Taxonomy" id="3043286"/>
    <lineage>
        <taxon>Bacteria</taxon>
        <taxon>Pseudomonadati</taxon>
        <taxon>Bacteroidota</taxon>
        <taxon>Flavobacteriia</taxon>
        <taxon>Flavobacteriales</taxon>
        <taxon>Flavobacteriaceae</taxon>
        <taxon>Flavobacterium</taxon>
    </lineage>
</organism>
<dbReference type="InterPro" id="IPR009061">
    <property type="entry name" value="DNA-bd_dom_put_sf"/>
</dbReference>
<name>A0ABT6XN60_9FLAO</name>